<protein>
    <recommendedName>
        <fullName evidence="3">Cytokinin riboside 5'-monophosphate phosphoribohydrolase</fullName>
        <ecNumber evidence="3">3.2.2.n1</ecNumber>
    </recommendedName>
</protein>
<evidence type="ECO:0000256" key="2">
    <source>
        <dbReference type="ARBA" id="ARBA00006763"/>
    </source>
</evidence>
<dbReference type="Proteomes" id="UP000662783">
    <property type="component" value="Chromosome"/>
</dbReference>
<dbReference type="PANTHER" id="PTHR31223">
    <property type="entry name" value="LOG FAMILY PROTEIN YJL055W"/>
    <property type="match status" value="1"/>
</dbReference>
<sequence>MKNICVFCGSSFGNSPAYKNSAIELGELLAQKKYRLVYGGGNVGLMGVIADTVIKCGGEVIGVIPEFLQQREVGHTGLTELIVVDSMHQRKMKMAELADAFIAMPGGFGTLEELAEITTWVQLNLMNKPIGVLNVNGYYNHLQEFIGKMNKEKFISVENSNLIQFDNQPKELLAQLESSNGQNNSLLRSKI</sequence>
<dbReference type="EMBL" id="CP070608">
    <property type="protein sequence ID" value="QSE98153.1"/>
    <property type="molecule type" value="Genomic_DNA"/>
</dbReference>
<comment type="similarity">
    <text evidence="2 3">Belongs to the LOG family.</text>
</comment>
<evidence type="ECO:0000256" key="3">
    <source>
        <dbReference type="RuleBase" id="RU363015"/>
    </source>
</evidence>
<dbReference type="RefSeq" id="WP_205722661.1">
    <property type="nucleotide sequence ID" value="NZ_CP070608.1"/>
</dbReference>
<reference evidence="4" key="1">
    <citation type="submission" date="2021-02" db="EMBL/GenBank/DDBJ databases">
        <title>Fulvivirga sp. S481 isolated from sea water.</title>
        <authorList>
            <person name="Bae S.S."/>
            <person name="Baek K."/>
        </authorList>
    </citation>
    <scope>NUCLEOTIDE SEQUENCE</scope>
    <source>
        <strain evidence="4">S481</strain>
    </source>
</reference>
<dbReference type="EC" id="3.2.2.n1" evidence="3"/>
<proteinExistence type="inferred from homology"/>
<dbReference type="Gene3D" id="3.40.50.450">
    <property type="match status" value="1"/>
</dbReference>
<dbReference type="SUPFAM" id="SSF102405">
    <property type="entry name" value="MCP/YpsA-like"/>
    <property type="match status" value="1"/>
</dbReference>
<organism evidence="4 5">
    <name type="scientific">Fulvivirga lutea</name>
    <dbReference type="NCBI Taxonomy" id="2810512"/>
    <lineage>
        <taxon>Bacteria</taxon>
        <taxon>Pseudomonadati</taxon>
        <taxon>Bacteroidota</taxon>
        <taxon>Cytophagia</taxon>
        <taxon>Cytophagales</taxon>
        <taxon>Fulvivirgaceae</taxon>
        <taxon>Fulvivirga</taxon>
    </lineage>
</organism>
<dbReference type="Pfam" id="PF03641">
    <property type="entry name" value="Lysine_decarbox"/>
    <property type="match status" value="1"/>
</dbReference>
<keyword evidence="5" id="KW-1185">Reference proteome</keyword>
<evidence type="ECO:0000313" key="4">
    <source>
        <dbReference type="EMBL" id="QSE98153.1"/>
    </source>
</evidence>
<keyword evidence="3" id="KW-0378">Hydrolase</keyword>
<comment type="catalytic activity">
    <reaction evidence="1">
        <text>AMP + H2O = D-ribose 5-phosphate + adenine</text>
        <dbReference type="Rhea" id="RHEA:20129"/>
        <dbReference type="ChEBI" id="CHEBI:15377"/>
        <dbReference type="ChEBI" id="CHEBI:16708"/>
        <dbReference type="ChEBI" id="CHEBI:78346"/>
        <dbReference type="ChEBI" id="CHEBI:456215"/>
        <dbReference type="EC" id="3.2.2.4"/>
    </reaction>
</comment>
<dbReference type="GO" id="GO:0005829">
    <property type="term" value="C:cytosol"/>
    <property type="evidence" value="ECO:0007669"/>
    <property type="project" value="TreeGrafter"/>
</dbReference>
<evidence type="ECO:0000313" key="5">
    <source>
        <dbReference type="Proteomes" id="UP000662783"/>
    </source>
</evidence>
<name>A0A974WI29_9BACT</name>
<accession>A0A974WI29</accession>
<evidence type="ECO:0000256" key="1">
    <source>
        <dbReference type="ARBA" id="ARBA00000274"/>
    </source>
</evidence>
<dbReference type="GO" id="GO:0008714">
    <property type="term" value="F:AMP nucleosidase activity"/>
    <property type="evidence" value="ECO:0007669"/>
    <property type="project" value="UniProtKB-EC"/>
</dbReference>
<dbReference type="KEGG" id="fuv:JR347_03460"/>
<dbReference type="GO" id="GO:0009691">
    <property type="term" value="P:cytokinin biosynthetic process"/>
    <property type="evidence" value="ECO:0007669"/>
    <property type="project" value="UniProtKB-UniRule"/>
</dbReference>
<gene>
    <name evidence="4" type="ORF">JR347_03460</name>
</gene>
<dbReference type="AlphaFoldDB" id="A0A974WI29"/>
<keyword evidence="3" id="KW-0203">Cytokinin biosynthesis</keyword>
<dbReference type="NCBIfam" id="TIGR00730">
    <property type="entry name" value="Rossman fold protein, TIGR00730 family"/>
    <property type="match status" value="1"/>
</dbReference>
<dbReference type="InterPro" id="IPR031100">
    <property type="entry name" value="LOG_fam"/>
</dbReference>
<dbReference type="PANTHER" id="PTHR31223:SF70">
    <property type="entry name" value="LOG FAMILY PROTEIN YJL055W"/>
    <property type="match status" value="1"/>
</dbReference>
<dbReference type="InterPro" id="IPR005269">
    <property type="entry name" value="LOG"/>
</dbReference>